<evidence type="ECO:0000313" key="2">
    <source>
        <dbReference type="EMBL" id="EHK44169.1"/>
    </source>
</evidence>
<dbReference type="OMA" id="SSFAQHC"/>
<feature type="compositionally biased region" description="Basic residues" evidence="1">
    <location>
        <begin position="221"/>
        <end position="235"/>
    </location>
</feature>
<comment type="caution">
    <text evidence="2">The sequence shown here is derived from an EMBL/GenBank/DDBJ whole genome shotgun (WGS) entry which is preliminary data.</text>
</comment>
<evidence type="ECO:0000256" key="1">
    <source>
        <dbReference type="SAM" id="MobiDB-lite"/>
    </source>
</evidence>
<gene>
    <name evidence="2" type="ORF">TRIATDRAFT_138208</name>
</gene>
<dbReference type="eggNOG" id="ENOG502SU5X">
    <property type="taxonomic scope" value="Eukaryota"/>
</dbReference>
<feature type="compositionally biased region" description="Polar residues" evidence="1">
    <location>
        <begin position="93"/>
        <end position="115"/>
    </location>
</feature>
<sequence length="258" mass="28673">MGDYLTRTAMIWAYLIEYLIKGSHIDHVTLQILENSRAKTNVADLSEAASLDMTLGRLRKMRDLAMQHSKDIQTIWKLGSHRKASLSCLVDPQPSSSLHGETPSSVPSATPSESYSRPEGFRSTSHTAERRKQIADAIAMAASASAALENMIEEEDEEDSDEYSDDGLFAGINLKALKQRGKGKYYCPRGHRCDKGGVDKSGNLILFDRNSSFAQHCNKHRKPWRHRTARNRKRGQSTWSTCDGQSPPAALLVRAAQA</sequence>
<dbReference type="STRING" id="452589.G9P0C7"/>
<dbReference type="Proteomes" id="UP000005426">
    <property type="component" value="Unassembled WGS sequence"/>
</dbReference>
<name>G9P0C7_HYPAI</name>
<keyword evidence="3" id="KW-1185">Reference proteome</keyword>
<dbReference type="EMBL" id="ABDG02000025">
    <property type="protein sequence ID" value="EHK44169.1"/>
    <property type="molecule type" value="Genomic_DNA"/>
</dbReference>
<accession>G9P0C7</accession>
<protein>
    <submittedName>
        <fullName evidence="2">Uncharacterized protein</fullName>
    </submittedName>
</protein>
<feature type="region of interest" description="Disordered" evidence="1">
    <location>
        <begin position="89"/>
        <end position="129"/>
    </location>
</feature>
<feature type="region of interest" description="Disordered" evidence="1">
    <location>
        <begin position="221"/>
        <end position="246"/>
    </location>
</feature>
<evidence type="ECO:0000313" key="3">
    <source>
        <dbReference type="Proteomes" id="UP000005426"/>
    </source>
</evidence>
<dbReference type="HOGENOM" id="CLU_087695_0_0_1"/>
<organism evidence="2 3">
    <name type="scientific">Hypocrea atroviridis (strain ATCC 20476 / IMI 206040)</name>
    <name type="common">Trichoderma atroviride</name>
    <dbReference type="NCBI Taxonomy" id="452589"/>
    <lineage>
        <taxon>Eukaryota</taxon>
        <taxon>Fungi</taxon>
        <taxon>Dikarya</taxon>
        <taxon>Ascomycota</taxon>
        <taxon>Pezizomycotina</taxon>
        <taxon>Sordariomycetes</taxon>
        <taxon>Hypocreomycetidae</taxon>
        <taxon>Hypocreales</taxon>
        <taxon>Hypocreaceae</taxon>
        <taxon>Trichoderma</taxon>
    </lineage>
</organism>
<dbReference type="AlphaFoldDB" id="G9P0C7"/>
<reference evidence="2 3" key="1">
    <citation type="journal article" date="2011" name="Genome Biol.">
        <title>Comparative genome sequence analysis underscores mycoparasitism as the ancestral life style of Trichoderma.</title>
        <authorList>
            <person name="Kubicek C.P."/>
            <person name="Herrera-Estrella A."/>
            <person name="Seidl-Seiboth V."/>
            <person name="Martinez D.A."/>
            <person name="Druzhinina I.S."/>
            <person name="Thon M."/>
            <person name="Zeilinger S."/>
            <person name="Casas-Flores S."/>
            <person name="Horwitz B.A."/>
            <person name="Mukherjee P.K."/>
            <person name="Mukherjee M."/>
            <person name="Kredics L."/>
            <person name="Alcaraz L.D."/>
            <person name="Aerts A."/>
            <person name="Antal Z."/>
            <person name="Atanasova L."/>
            <person name="Cervantes-Badillo M.G."/>
            <person name="Challacombe J."/>
            <person name="Chertkov O."/>
            <person name="McCluskey K."/>
            <person name="Coulpier F."/>
            <person name="Deshpande N."/>
            <person name="von Doehren H."/>
            <person name="Ebbole D.J."/>
            <person name="Esquivel-Naranjo E.U."/>
            <person name="Fekete E."/>
            <person name="Flipphi M."/>
            <person name="Glaser F."/>
            <person name="Gomez-Rodriguez E.Y."/>
            <person name="Gruber S."/>
            <person name="Han C."/>
            <person name="Henrissat B."/>
            <person name="Hermosa R."/>
            <person name="Hernandez-Onate M."/>
            <person name="Karaffa L."/>
            <person name="Kosti I."/>
            <person name="Le Crom S."/>
            <person name="Lindquist E."/>
            <person name="Lucas S."/>
            <person name="Luebeck M."/>
            <person name="Luebeck P.S."/>
            <person name="Margeot A."/>
            <person name="Metz B."/>
            <person name="Misra M."/>
            <person name="Nevalainen H."/>
            <person name="Omann M."/>
            <person name="Packer N."/>
            <person name="Perrone G."/>
            <person name="Uresti-Rivera E.E."/>
            <person name="Salamov A."/>
            <person name="Schmoll M."/>
            <person name="Seiboth B."/>
            <person name="Shapiro H."/>
            <person name="Sukno S."/>
            <person name="Tamayo-Ramos J.A."/>
            <person name="Tisch D."/>
            <person name="Wiest A."/>
            <person name="Wilkinson H.H."/>
            <person name="Zhang M."/>
            <person name="Coutinho P.M."/>
            <person name="Kenerley C.M."/>
            <person name="Monte E."/>
            <person name="Baker S.E."/>
            <person name="Grigoriev I.V."/>
        </authorList>
    </citation>
    <scope>NUCLEOTIDE SEQUENCE [LARGE SCALE GENOMIC DNA]</scope>
    <source>
        <strain evidence="3">ATCC 20476 / IMI 206040</strain>
    </source>
</reference>
<proteinExistence type="predicted"/>
<dbReference type="OrthoDB" id="4826573at2759"/>